<comment type="caution">
    <text evidence="4">The sequence shown here is derived from an EMBL/GenBank/DDBJ whole genome shotgun (WGS) entry which is preliminary data.</text>
</comment>
<feature type="non-terminal residue" evidence="4">
    <location>
        <position position="1"/>
    </location>
</feature>
<dbReference type="PANTHER" id="PTHR31928:SF13">
    <property type="entry name" value="OS07G0588300 PROTEIN"/>
    <property type="match status" value="1"/>
</dbReference>
<feature type="region of interest" description="Disordered" evidence="1">
    <location>
        <begin position="213"/>
        <end position="286"/>
    </location>
</feature>
<dbReference type="Proteomes" id="UP000287651">
    <property type="component" value="Unassembled WGS sequence"/>
</dbReference>
<evidence type="ECO:0000259" key="2">
    <source>
        <dbReference type="Pfam" id="PF06075"/>
    </source>
</evidence>
<feature type="compositionally biased region" description="Low complexity" evidence="1">
    <location>
        <begin position="132"/>
        <end position="142"/>
    </location>
</feature>
<dbReference type="EMBL" id="AMZH03005728">
    <property type="protein sequence ID" value="RRT65697.1"/>
    <property type="molecule type" value="Genomic_DNA"/>
</dbReference>
<organism evidence="4 5">
    <name type="scientific">Ensete ventricosum</name>
    <name type="common">Abyssinian banana</name>
    <name type="synonym">Musa ensete</name>
    <dbReference type="NCBI Taxonomy" id="4639"/>
    <lineage>
        <taxon>Eukaryota</taxon>
        <taxon>Viridiplantae</taxon>
        <taxon>Streptophyta</taxon>
        <taxon>Embryophyta</taxon>
        <taxon>Tracheophyta</taxon>
        <taxon>Spermatophyta</taxon>
        <taxon>Magnoliopsida</taxon>
        <taxon>Liliopsida</taxon>
        <taxon>Zingiberales</taxon>
        <taxon>Musaceae</taxon>
        <taxon>Ensete</taxon>
    </lineage>
</organism>
<dbReference type="InterPro" id="IPR049172">
    <property type="entry name" value="DUF6857_pln"/>
</dbReference>
<gene>
    <name evidence="4" type="ORF">B296_00010781</name>
</gene>
<feature type="region of interest" description="Disordered" evidence="1">
    <location>
        <begin position="127"/>
        <end position="157"/>
    </location>
</feature>
<dbReference type="PANTHER" id="PTHR31928">
    <property type="entry name" value="EXPRESSED PROTEIN"/>
    <property type="match status" value="1"/>
</dbReference>
<dbReference type="AlphaFoldDB" id="A0A426ZNY0"/>
<sequence length="639" mass="69491">SRSLPSPPPMASLNPGVLLRLLQDIDRSGNSPRRPLQHGPPAVLQVTGIVPAVAGSDLSPDRGFYVKVSDSSHCAYVSLPADLNDLILADRLQLGQLIHVRRLDPASPVPVLREFRLLEGRHPCLHDTVDLTRGPSRPAAPSATPPRPPPEKNKRQLHCRSNSFAGDRSGAAGMSSLSFTAEKRGRRSSDILNELKKFSVACMDENIYDSDDSRISYPSSPASSRFSYTSTSSSSSSSSFSSSSSSSFSSASSACTMRPRKSWDATGRIPERRRGMKPTVPSQSASVSCDSHWKDYSALVSPNRFAQHVSSTPQDDASWALSACPTNTQRSVKALVVSAKRKLPDSDKACTESDKMGVISALQPPSLMKHAKVMLRQRDSTLQAAVDALLEASAAEKLSECFSMYSELQSDMDGDPRHTVNGSLTFHHKLAETRLIAQALARSSQPNSCTCNSSSPAPLRSVARVASERQRCATSWIKAALKSDLSRLAAQQKTASELHEAPPSNADVLSPTTHSHRPKNTASSMGSNSLLLASSALQCEYNRWFLRYIDKFLDSIQGETGYGACELEVASLLCQLKRVDDWLNDVTSKEVTEDEAEACEKVRRKIYGILLRHVESAAIALESMSTPEEEMDRDLMLCG</sequence>
<feature type="region of interest" description="Disordered" evidence="1">
    <location>
        <begin position="492"/>
        <end position="525"/>
    </location>
</feature>
<dbReference type="Pfam" id="PF06075">
    <property type="entry name" value="DUF936"/>
    <property type="match status" value="1"/>
</dbReference>
<reference evidence="4 5" key="1">
    <citation type="journal article" date="2014" name="Agronomy (Basel)">
        <title>A Draft Genome Sequence for Ensete ventricosum, the Drought-Tolerant Tree Against Hunger.</title>
        <authorList>
            <person name="Harrison J."/>
            <person name="Moore K.A."/>
            <person name="Paszkiewicz K."/>
            <person name="Jones T."/>
            <person name="Grant M."/>
            <person name="Ambacheew D."/>
            <person name="Muzemil S."/>
            <person name="Studholme D.J."/>
        </authorList>
    </citation>
    <scope>NUCLEOTIDE SEQUENCE [LARGE SCALE GENOMIC DNA]</scope>
</reference>
<evidence type="ECO:0000256" key="1">
    <source>
        <dbReference type="SAM" id="MobiDB-lite"/>
    </source>
</evidence>
<accession>A0A426ZNY0</accession>
<feature type="domain" description="DUF936" evidence="2">
    <location>
        <begin position="13"/>
        <end position="131"/>
    </location>
</feature>
<evidence type="ECO:0000259" key="3">
    <source>
        <dbReference type="Pfam" id="PF21647"/>
    </source>
</evidence>
<name>A0A426ZNY0_ENSVE</name>
<proteinExistence type="predicted"/>
<protein>
    <submittedName>
        <fullName evidence="4">Uncharacterized protein</fullName>
    </submittedName>
</protein>
<evidence type="ECO:0000313" key="4">
    <source>
        <dbReference type="EMBL" id="RRT65697.1"/>
    </source>
</evidence>
<feature type="domain" description="DUF6857" evidence="3">
    <location>
        <begin position="364"/>
        <end position="620"/>
    </location>
</feature>
<dbReference type="InterPro" id="IPR048297">
    <property type="entry name" value="DUF936_dom_pln"/>
</dbReference>
<dbReference type="Pfam" id="PF21647">
    <property type="entry name" value="DUF6857"/>
    <property type="match status" value="1"/>
</dbReference>
<dbReference type="InterPro" id="IPR010341">
    <property type="entry name" value="DUF936_pln"/>
</dbReference>
<evidence type="ECO:0000313" key="5">
    <source>
        <dbReference type="Proteomes" id="UP000287651"/>
    </source>
</evidence>
<feature type="compositionally biased region" description="Low complexity" evidence="1">
    <location>
        <begin position="215"/>
        <end position="253"/>
    </location>
</feature>